<reference evidence="1 2" key="1">
    <citation type="submission" date="2017-12" db="EMBL/GenBank/DDBJ databases">
        <title>Bifidobacterium longum APC/DPC strains.</title>
        <authorList>
            <person name="Arboleya S."/>
        </authorList>
    </citation>
    <scope>NUCLEOTIDE SEQUENCE [LARGE SCALE GENOMIC DNA]</scope>
    <source>
        <strain evidence="1 2">APC1503</strain>
    </source>
</reference>
<protein>
    <submittedName>
        <fullName evidence="1">Uncharacterized protein</fullName>
    </submittedName>
</protein>
<dbReference type="AlphaFoldDB" id="A0A2N0T3C2"/>
<evidence type="ECO:0000313" key="2">
    <source>
        <dbReference type="Proteomes" id="UP000232654"/>
    </source>
</evidence>
<dbReference type="Proteomes" id="UP000232654">
    <property type="component" value="Unassembled WGS sequence"/>
</dbReference>
<dbReference type="EMBL" id="PJDT01000009">
    <property type="protein sequence ID" value="PKC90534.1"/>
    <property type="molecule type" value="Genomic_DNA"/>
</dbReference>
<comment type="caution">
    <text evidence="1">The sequence shown here is derived from an EMBL/GenBank/DDBJ whole genome shotgun (WGS) entry which is preliminary data.</text>
</comment>
<sequence length="208" mass="24069">MLNIEKTLQSVRDLLDRLDKEGVEFTLVESEYSDYVADIRDPNKVYVFLACSIRPNGTFVWRDYDHHKGVCDFDEFRVRIITLTADRYLDKAKGKRKRWDGLCEGTDTPMPDSLAAVVSDMENKANRLKALLEPDDPPLLDGRDIAILKELKPYGVVKPAEESQRLRELGVLERRYYIDQVFDALTDKGEKALEFASHVERTKRRRTS</sequence>
<organism evidence="1 2">
    <name type="scientific">Bifidobacterium longum</name>
    <dbReference type="NCBI Taxonomy" id="216816"/>
    <lineage>
        <taxon>Bacteria</taxon>
        <taxon>Bacillati</taxon>
        <taxon>Actinomycetota</taxon>
        <taxon>Actinomycetes</taxon>
        <taxon>Bifidobacteriales</taxon>
        <taxon>Bifidobacteriaceae</taxon>
        <taxon>Bifidobacterium</taxon>
    </lineage>
</organism>
<name>A0A2N0T3C2_BIFLN</name>
<accession>A0A2N0T3C2</accession>
<proteinExistence type="predicted"/>
<dbReference type="RefSeq" id="WP_101011038.1">
    <property type="nucleotide sequence ID" value="NZ_JARJNF010000017.1"/>
</dbReference>
<gene>
    <name evidence="1" type="ORF">APC1503_0404</name>
</gene>
<evidence type="ECO:0000313" key="1">
    <source>
        <dbReference type="EMBL" id="PKC90534.1"/>
    </source>
</evidence>